<reference evidence="2 3" key="1">
    <citation type="submission" date="2018-11" db="EMBL/GenBank/DDBJ databases">
        <title>Complete Genome Sequence of Vbrio mediterranei 117-T6: a Potential Pathogen Bacteria Isolated from the Conchocelis of Pyropia.</title>
        <authorList>
            <person name="Liu Q."/>
        </authorList>
    </citation>
    <scope>NUCLEOTIDE SEQUENCE [LARGE SCALE GENOMIC DNA]</scope>
    <source>
        <strain evidence="2 3">117-T6</strain>
    </source>
</reference>
<sequence>MRKTSLIISILRRFRDIAGITQKQMSVKTGISLATIKRIERGARMMTIEDYESYLEVLELSHIDVLIAMDTGNYNVEREIASLARKLPEDLKEAHFSYLVALTKAL</sequence>
<dbReference type="InterPro" id="IPR010982">
    <property type="entry name" value="Lambda_DNA-bd_dom_sf"/>
</dbReference>
<name>A0A3G4VC29_9VIBR</name>
<dbReference type="Gene3D" id="1.10.260.40">
    <property type="entry name" value="lambda repressor-like DNA-binding domains"/>
    <property type="match status" value="1"/>
</dbReference>
<gene>
    <name evidence="2" type="ORF">ECB94_07405</name>
</gene>
<dbReference type="AlphaFoldDB" id="A0A3G4VC29"/>
<dbReference type="SMART" id="SM00530">
    <property type="entry name" value="HTH_XRE"/>
    <property type="match status" value="1"/>
</dbReference>
<protein>
    <submittedName>
        <fullName evidence="2">XRE family transcriptional regulator</fullName>
    </submittedName>
</protein>
<feature type="domain" description="HTH cro/C1-type" evidence="1">
    <location>
        <begin position="11"/>
        <end position="66"/>
    </location>
</feature>
<dbReference type="PROSITE" id="PS50943">
    <property type="entry name" value="HTH_CROC1"/>
    <property type="match status" value="1"/>
</dbReference>
<dbReference type="GO" id="GO:0003677">
    <property type="term" value="F:DNA binding"/>
    <property type="evidence" value="ECO:0007669"/>
    <property type="project" value="InterPro"/>
</dbReference>
<evidence type="ECO:0000313" key="2">
    <source>
        <dbReference type="EMBL" id="AYV21132.1"/>
    </source>
</evidence>
<dbReference type="EMBL" id="CP033577">
    <property type="protein sequence ID" value="AYV21132.1"/>
    <property type="molecule type" value="Genomic_DNA"/>
</dbReference>
<dbReference type="SUPFAM" id="SSF47413">
    <property type="entry name" value="lambda repressor-like DNA-binding domains"/>
    <property type="match status" value="1"/>
</dbReference>
<evidence type="ECO:0000313" key="3">
    <source>
        <dbReference type="Proteomes" id="UP000279760"/>
    </source>
</evidence>
<evidence type="ECO:0000259" key="1">
    <source>
        <dbReference type="PROSITE" id="PS50943"/>
    </source>
</evidence>
<dbReference type="InterPro" id="IPR001387">
    <property type="entry name" value="Cro/C1-type_HTH"/>
</dbReference>
<dbReference type="RefSeq" id="WP_124940341.1">
    <property type="nucleotide sequence ID" value="NZ_CP033577.1"/>
</dbReference>
<organism evidence="2 3">
    <name type="scientific">Vibrio mediterranei</name>
    <dbReference type="NCBI Taxonomy" id="689"/>
    <lineage>
        <taxon>Bacteria</taxon>
        <taxon>Pseudomonadati</taxon>
        <taxon>Pseudomonadota</taxon>
        <taxon>Gammaproteobacteria</taxon>
        <taxon>Vibrionales</taxon>
        <taxon>Vibrionaceae</taxon>
        <taxon>Vibrio</taxon>
    </lineage>
</organism>
<dbReference type="CDD" id="cd00093">
    <property type="entry name" value="HTH_XRE"/>
    <property type="match status" value="1"/>
</dbReference>
<proteinExistence type="predicted"/>
<accession>A0A3G4VC29</accession>
<dbReference type="Proteomes" id="UP000279760">
    <property type="component" value="Chromosome 1"/>
</dbReference>
<dbReference type="Pfam" id="PF13560">
    <property type="entry name" value="HTH_31"/>
    <property type="match status" value="1"/>
</dbReference>